<name>A0ABT5YCY7_9GAMM</name>
<comment type="caution">
    <text evidence="1">The sequence shown here is derived from an EMBL/GenBank/DDBJ whole genome shotgun (WGS) entry which is preliminary data.</text>
</comment>
<evidence type="ECO:0000313" key="2">
    <source>
        <dbReference type="Proteomes" id="UP001143391"/>
    </source>
</evidence>
<evidence type="ECO:0008006" key="3">
    <source>
        <dbReference type="Google" id="ProtNLM"/>
    </source>
</evidence>
<dbReference type="RefSeq" id="WP_275707921.1">
    <property type="nucleotide sequence ID" value="NZ_JANCMW010000010.1"/>
</dbReference>
<dbReference type="EMBL" id="JANCMW010000010">
    <property type="protein sequence ID" value="MDF0751539.1"/>
    <property type="molecule type" value="Genomic_DNA"/>
</dbReference>
<dbReference type="InterPro" id="IPR029063">
    <property type="entry name" value="SAM-dependent_MTases_sf"/>
</dbReference>
<reference evidence="1" key="1">
    <citation type="submission" date="2022-07" db="EMBL/GenBank/DDBJ databases">
        <title>Marinobacter iranensis a new bacterium isolate from a hipersaline lake in Iran.</title>
        <authorList>
            <person name="Mohammad A.M.A."/>
            <person name="Cristina S.-P."/>
            <person name="Antonio V."/>
        </authorList>
    </citation>
    <scope>NUCLEOTIDE SEQUENCE</scope>
    <source>
        <strain evidence="1">71-i</strain>
    </source>
</reference>
<keyword evidence="2" id="KW-1185">Reference proteome</keyword>
<gene>
    <name evidence="1" type="ORF">NLU14_15030</name>
</gene>
<dbReference type="SUPFAM" id="SSF53335">
    <property type="entry name" value="S-adenosyl-L-methionine-dependent methyltransferases"/>
    <property type="match status" value="1"/>
</dbReference>
<evidence type="ECO:0000313" key="1">
    <source>
        <dbReference type="EMBL" id="MDF0751539.1"/>
    </source>
</evidence>
<organism evidence="1 2">
    <name type="scientific">Marinobacter iranensis</name>
    <dbReference type="NCBI Taxonomy" id="2962607"/>
    <lineage>
        <taxon>Bacteria</taxon>
        <taxon>Pseudomonadati</taxon>
        <taxon>Pseudomonadota</taxon>
        <taxon>Gammaproteobacteria</taxon>
        <taxon>Pseudomonadales</taxon>
        <taxon>Marinobacteraceae</taxon>
        <taxon>Marinobacter</taxon>
    </lineage>
</organism>
<dbReference type="Proteomes" id="UP001143391">
    <property type="component" value="Unassembled WGS sequence"/>
</dbReference>
<protein>
    <recommendedName>
        <fullName evidence="3">Methyltransferase type 11</fullName>
    </recommendedName>
</protein>
<accession>A0ABT5YCY7</accession>
<proteinExistence type="predicted"/>
<sequence length="99" mass="10879">MIHDQVKDYYGKVLGKSEDLRTNACCTDEAMPNHLKRIVGKIHDEVLTKYYGCGLVAPEQLEGMRILDLGSGSGRDVYALAALVGESGEVSAWTWPISH</sequence>
<dbReference type="Gene3D" id="3.40.50.150">
    <property type="entry name" value="Vaccinia Virus protein VP39"/>
    <property type="match status" value="1"/>
</dbReference>